<keyword evidence="15" id="KW-1185">Reference proteome</keyword>
<dbReference type="InterPro" id="IPR017972">
    <property type="entry name" value="Cyt_P450_CS"/>
</dbReference>
<evidence type="ECO:0000313" key="14">
    <source>
        <dbReference type="EMBL" id="GAA0147968.1"/>
    </source>
</evidence>
<keyword evidence="8 11" id="KW-0408">Iron</keyword>
<reference evidence="14 15" key="1">
    <citation type="submission" date="2024-01" db="EMBL/GenBank/DDBJ databases">
        <title>The complete chloroplast genome sequence of Lithospermum erythrorhizon: insights into the phylogenetic relationship among Boraginaceae species and the maternal lineages of purple gromwells.</title>
        <authorList>
            <person name="Okada T."/>
            <person name="Watanabe K."/>
        </authorList>
    </citation>
    <scope>NUCLEOTIDE SEQUENCE [LARGE SCALE GENOMIC DNA]</scope>
</reference>
<dbReference type="Gene3D" id="1.10.630.10">
    <property type="entry name" value="Cytochrome P450"/>
    <property type="match status" value="1"/>
</dbReference>
<dbReference type="GO" id="GO:0005506">
    <property type="term" value="F:iron ion binding"/>
    <property type="evidence" value="ECO:0007669"/>
    <property type="project" value="InterPro"/>
</dbReference>
<dbReference type="InterPro" id="IPR050665">
    <property type="entry name" value="Cytochrome_P450_Monooxygen"/>
</dbReference>
<gene>
    <name evidence="14" type="ORF">LIER_07537</name>
</gene>
<dbReference type="GO" id="GO:0004497">
    <property type="term" value="F:monooxygenase activity"/>
    <property type="evidence" value="ECO:0007669"/>
    <property type="project" value="UniProtKB-KW"/>
</dbReference>
<proteinExistence type="inferred from homology"/>
<dbReference type="SUPFAM" id="SSF48264">
    <property type="entry name" value="Cytochrome P450"/>
    <property type="match status" value="1"/>
</dbReference>
<dbReference type="Proteomes" id="UP001454036">
    <property type="component" value="Unassembled WGS sequence"/>
</dbReference>
<dbReference type="GO" id="GO:0016705">
    <property type="term" value="F:oxidoreductase activity, acting on paired donors, with incorporation or reduction of molecular oxygen"/>
    <property type="evidence" value="ECO:0007669"/>
    <property type="project" value="InterPro"/>
</dbReference>
<evidence type="ECO:0000256" key="10">
    <source>
        <dbReference type="ARBA" id="ARBA00023136"/>
    </source>
</evidence>
<comment type="cofactor">
    <cofactor evidence="11">
        <name>heme</name>
        <dbReference type="ChEBI" id="CHEBI:30413"/>
    </cofactor>
</comment>
<evidence type="ECO:0000256" key="13">
    <source>
        <dbReference type="SAM" id="Phobius"/>
    </source>
</evidence>
<accession>A0AAV3P9R8</accession>
<evidence type="ECO:0000256" key="11">
    <source>
        <dbReference type="PIRSR" id="PIRSR602401-1"/>
    </source>
</evidence>
<dbReference type="PRINTS" id="PR00463">
    <property type="entry name" value="EP450I"/>
</dbReference>
<comment type="similarity">
    <text evidence="2 12">Belongs to the cytochrome P450 family.</text>
</comment>
<dbReference type="PANTHER" id="PTHR24282">
    <property type="entry name" value="CYTOCHROME P450 FAMILY MEMBER"/>
    <property type="match status" value="1"/>
</dbReference>
<dbReference type="PRINTS" id="PR00385">
    <property type="entry name" value="P450"/>
</dbReference>
<evidence type="ECO:0000313" key="15">
    <source>
        <dbReference type="Proteomes" id="UP001454036"/>
    </source>
</evidence>
<keyword evidence="6 13" id="KW-1133">Transmembrane helix</keyword>
<dbReference type="InterPro" id="IPR002401">
    <property type="entry name" value="Cyt_P450_E_grp-I"/>
</dbReference>
<evidence type="ECO:0000256" key="6">
    <source>
        <dbReference type="ARBA" id="ARBA00022989"/>
    </source>
</evidence>
<dbReference type="PANTHER" id="PTHR24282:SF15">
    <property type="entry name" value="CYTOCHROME P450, FAMILY 715, SUBFAMILY A, POLYPEPTIDE 1"/>
    <property type="match status" value="1"/>
</dbReference>
<dbReference type="EMBL" id="BAABME010001166">
    <property type="protein sequence ID" value="GAA0147968.1"/>
    <property type="molecule type" value="Genomic_DNA"/>
</dbReference>
<keyword evidence="9 12" id="KW-0503">Monooxygenase</keyword>
<dbReference type="GO" id="GO:0016020">
    <property type="term" value="C:membrane"/>
    <property type="evidence" value="ECO:0007669"/>
    <property type="project" value="UniProtKB-SubCell"/>
</dbReference>
<keyword evidence="3 11" id="KW-0349">Heme</keyword>
<comment type="caution">
    <text evidence="14">The sequence shown here is derived from an EMBL/GenBank/DDBJ whole genome shotgun (WGS) entry which is preliminary data.</text>
</comment>
<evidence type="ECO:0000256" key="4">
    <source>
        <dbReference type="ARBA" id="ARBA00022692"/>
    </source>
</evidence>
<keyword evidence="7 12" id="KW-0560">Oxidoreductase</keyword>
<evidence type="ECO:0000256" key="12">
    <source>
        <dbReference type="RuleBase" id="RU000461"/>
    </source>
</evidence>
<comment type="subcellular location">
    <subcellularLocation>
        <location evidence="1">Membrane</location>
    </subcellularLocation>
</comment>
<name>A0AAV3P9R8_LITER</name>
<organism evidence="14 15">
    <name type="scientific">Lithospermum erythrorhizon</name>
    <name type="common">Purple gromwell</name>
    <name type="synonym">Lithospermum officinale var. erythrorhizon</name>
    <dbReference type="NCBI Taxonomy" id="34254"/>
    <lineage>
        <taxon>Eukaryota</taxon>
        <taxon>Viridiplantae</taxon>
        <taxon>Streptophyta</taxon>
        <taxon>Embryophyta</taxon>
        <taxon>Tracheophyta</taxon>
        <taxon>Spermatophyta</taxon>
        <taxon>Magnoliopsida</taxon>
        <taxon>eudicotyledons</taxon>
        <taxon>Gunneridae</taxon>
        <taxon>Pentapetalae</taxon>
        <taxon>asterids</taxon>
        <taxon>lamiids</taxon>
        <taxon>Boraginales</taxon>
        <taxon>Boraginaceae</taxon>
        <taxon>Boraginoideae</taxon>
        <taxon>Lithospermeae</taxon>
        <taxon>Lithospermum</taxon>
    </lineage>
</organism>
<evidence type="ECO:0000256" key="3">
    <source>
        <dbReference type="ARBA" id="ARBA00022617"/>
    </source>
</evidence>
<dbReference type="InterPro" id="IPR036396">
    <property type="entry name" value="Cyt_P450_sf"/>
</dbReference>
<evidence type="ECO:0000256" key="2">
    <source>
        <dbReference type="ARBA" id="ARBA00010617"/>
    </source>
</evidence>
<dbReference type="Pfam" id="PF00067">
    <property type="entry name" value="p450"/>
    <property type="match status" value="1"/>
</dbReference>
<evidence type="ECO:0000256" key="8">
    <source>
        <dbReference type="ARBA" id="ARBA00023004"/>
    </source>
</evidence>
<dbReference type="AlphaFoldDB" id="A0AAV3P9R8"/>
<feature type="binding site" description="axial binding residue" evidence="11">
    <location>
        <position position="479"/>
    </location>
    <ligand>
        <name>heme</name>
        <dbReference type="ChEBI" id="CHEBI:30413"/>
    </ligand>
    <ligandPart>
        <name>Fe</name>
        <dbReference type="ChEBI" id="CHEBI:18248"/>
    </ligandPart>
</feature>
<keyword evidence="10 13" id="KW-0472">Membrane</keyword>
<dbReference type="PROSITE" id="PS00086">
    <property type="entry name" value="CYTOCHROME_P450"/>
    <property type="match status" value="1"/>
</dbReference>
<sequence length="535" mass="60961">MDFVQIFQSILSFAIAAFILLIICSISISWWILPNLAHKRLRKNGISGPEPRFPLGNLNDMVTMMKKRVNNDDKTLTSSSSPTSTALVSHNIHPVAFPYFAQWQKSYGKVFNYWLGTEPFVYIADPEFLKKMSRGVMGKSWGKPNVFKNDRKAMFGKGLVMVEGDDWVRHRHIISPAFSSTNVKAMSSLMKESATKMLDQWAETIRSSEKPEIEVEKEIIDNAGEIIAKTSFGISYENGQKVLEKLREVQMTLFKSNRYVGVPFSKYLMSPKKSIEAKNLGDEIDSLLLTIIESRKKKQLENNFVDDQPKDLLGMLLAQDNNKGTLSSRDLVDECKTFFFAGHETTALSLTWSLLLLAVHPEWQDKLREEIKEVVGDQEIDPSMLGRLRKMGWVMNEAMRLYSPAPNVQRQARSDIRVDDIVIPTGTNIWVDVVSMHHDKELWGDDVNEFKPERFQDDITGGCKHKMGFLPFGFGGRMCIGRNLTIMEYKIVLTLILTRFSFSLSPNYCHSPAIMLSLRPTQGLPLVLRPLYVEK</sequence>
<evidence type="ECO:0000256" key="9">
    <source>
        <dbReference type="ARBA" id="ARBA00023033"/>
    </source>
</evidence>
<protein>
    <submittedName>
        <fullName evidence="14">Oxygenase</fullName>
    </submittedName>
</protein>
<feature type="transmembrane region" description="Helical" evidence="13">
    <location>
        <begin position="6"/>
        <end position="33"/>
    </location>
</feature>
<evidence type="ECO:0000256" key="5">
    <source>
        <dbReference type="ARBA" id="ARBA00022723"/>
    </source>
</evidence>
<keyword evidence="4 13" id="KW-0812">Transmembrane</keyword>
<dbReference type="GO" id="GO:0020037">
    <property type="term" value="F:heme binding"/>
    <property type="evidence" value="ECO:0007669"/>
    <property type="project" value="InterPro"/>
</dbReference>
<evidence type="ECO:0000256" key="7">
    <source>
        <dbReference type="ARBA" id="ARBA00023002"/>
    </source>
</evidence>
<dbReference type="InterPro" id="IPR001128">
    <property type="entry name" value="Cyt_P450"/>
</dbReference>
<evidence type="ECO:0000256" key="1">
    <source>
        <dbReference type="ARBA" id="ARBA00004370"/>
    </source>
</evidence>
<keyword evidence="5 11" id="KW-0479">Metal-binding</keyword>